<organism evidence="3 4">
    <name type="scientific">Rhodococcoides trifolii</name>
    <dbReference type="NCBI Taxonomy" id="908250"/>
    <lineage>
        <taxon>Bacteria</taxon>
        <taxon>Bacillati</taxon>
        <taxon>Actinomycetota</taxon>
        <taxon>Actinomycetes</taxon>
        <taxon>Mycobacteriales</taxon>
        <taxon>Nocardiaceae</taxon>
        <taxon>Rhodococcoides</taxon>
    </lineage>
</organism>
<keyword evidence="1" id="KW-0328">Glycosyltransferase</keyword>
<proteinExistence type="predicted"/>
<evidence type="ECO:0000313" key="3">
    <source>
        <dbReference type="EMBL" id="GGG29262.1"/>
    </source>
</evidence>
<dbReference type="GO" id="GO:0016758">
    <property type="term" value="F:hexosyltransferase activity"/>
    <property type="evidence" value="ECO:0007669"/>
    <property type="project" value="TreeGrafter"/>
</dbReference>
<dbReference type="RefSeq" id="WP_188547979.1">
    <property type="nucleotide sequence ID" value="NZ_BMCU01000009.1"/>
</dbReference>
<gene>
    <name evidence="3" type="ORF">GCM10007304_48900</name>
</gene>
<evidence type="ECO:0000313" key="4">
    <source>
        <dbReference type="Proteomes" id="UP000654257"/>
    </source>
</evidence>
<comment type="caution">
    <text evidence="3">The sequence shown here is derived from an EMBL/GenBank/DDBJ whole genome shotgun (WGS) entry which is preliminary data.</text>
</comment>
<reference evidence="3" key="1">
    <citation type="journal article" date="2014" name="Int. J. Syst. Evol. Microbiol.">
        <title>Complete genome sequence of Corynebacterium casei LMG S-19264T (=DSM 44701T), isolated from a smear-ripened cheese.</title>
        <authorList>
            <consortium name="US DOE Joint Genome Institute (JGI-PGF)"/>
            <person name="Walter F."/>
            <person name="Albersmeier A."/>
            <person name="Kalinowski J."/>
            <person name="Ruckert C."/>
        </authorList>
    </citation>
    <scope>NUCLEOTIDE SEQUENCE</scope>
    <source>
        <strain evidence="3">CCM 7905</strain>
    </source>
</reference>
<dbReference type="PANTHER" id="PTHR34136">
    <property type="match status" value="1"/>
</dbReference>
<dbReference type="AlphaFoldDB" id="A0A917G9D9"/>
<keyword evidence="4" id="KW-1185">Reference proteome</keyword>
<dbReference type="NCBIfam" id="TIGR00696">
    <property type="entry name" value="wecG_tagA_cpsF"/>
    <property type="match status" value="1"/>
</dbReference>
<dbReference type="PANTHER" id="PTHR34136:SF1">
    <property type="entry name" value="UDP-N-ACETYL-D-MANNOSAMINURONIC ACID TRANSFERASE"/>
    <property type="match status" value="1"/>
</dbReference>
<dbReference type="InterPro" id="IPR004629">
    <property type="entry name" value="WecG_TagA_CpsF"/>
</dbReference>
<dbReference type="Pfam" id="PF03808">
    <property type="entry name" value="Glyco_tran_WecG"/>
    <property type="match status" value="1"/>
</dbReference>
<sequence>MTVATEYKVPGLDVSVSPMHPSEVIEWIDSRVGQRTLMLNHNLHSAYLFNTEPEFRQTYELADLSLVDGFPILVGVNVSRVAHLAAPLGGRYRTGSCDWIDHLTQSKFVRRVAVIGTDVDSNRRAARRIAALDPRFVVEMWDGFGELEALRRNGYRGLHDFRPDLILLGLGMPLQERLIRDDWDLLPEAVIATVGGALDQLSGTQAMAPRYLGRCGMEWLYRLASDPRRLSHRYLVEPFLLGRCLGSRLRHKVHHS</sequence>
<keyword evidence="2 3" id="KW-0808">Transferase</keyword>
<dbReference type="EMBL" id="BMCU01000009">
    <property type="protein sequence ID" value="GGG29262.1"/>
    <property type="molecule type" value="Genomic_DNA"/>
</dbReference>
<evidence type="ECO:0000256" key="1">
    <source>
        <dbReference type="ARBA" id="ARBA00022676"/>
    </source>
</evidence>
<name>A0A917G9D9_9NOCA</name>
<evidence type="ECO:0000256" key="2">
    <source>
        <dbReference type="ARBA" id="ARBA00022679"/>
    </source>
</evidence>
<accession>A0A917G9D9</accession>
<reference evidence="3" key="2">
    <citation type="submission" date="2020-09" db="EMBL/GenBank/DDBJ databases">
        <authorList>
            <person name="Sun Q."/>
            <person name="Sedlacek I."/>
        </authorList>
    </citation>
    <scope>NUCLEOTIDE SEQUENCE</scope>
    <source>
        <strain evidence="3">CCM 7905</strain>
    </source>
</reference>
<dbReference type="CDD" id="cd06533">
    <property type="entry name" value="Glyco_transf_WecG_TagA"/>
    <property type="match status" value="1"/>
</dbReference>
<protein>
    <submittedName>
        <fullName evidence="3">Glycosyl transferase</fullName>
    </submittedName>
</protein>
<dbReference type="Proteomes" id="UP000654257">
    <property type="component" value="Unassembled WGS sequence"/>
</dbReference>